<dbReference type="EMBL" id="PZZP01000003">
    <property type="protein sequence ID" value="PTM54769.1"/>
    <property type="molecule type" value="Genomic_DNA"/>
</dbReference>
<keyword evidence="1" id="KW-1133">Transmembrane helix</keyword>
<keyword evidence="1" id="KW-0812">Transmembrane</keyword>
<dbReference type="Gene3D" id="2.70.70.10">
    <property type="entry name" value="Glucose Permease (Domain IIA)"/>
    <property type="match status" value="1"/>
</dbReference>
<name>A0A2T4Z1W7_9BACL</name>
<reference evidence="3 4" key="1">
    <citation type="submission" date="2018-04" db="EMBL/GenBank/DDBJ databases">
        <title>Genomic Encyclopedia of Archaeal and Bacterial Type Strains, Phase II (KMG-II): from individual species to whole genera.</title>
        <authorList>
            <person name="Goeker M."/>
        </authorList>
    </citation>
    <scope>NUCLEOTIDE SEQUENCE [LARGE SCALE GENOMIC DNA]</scope>
    <source>
        <strain evidence="3 4">DSM 45169</strain>
    </source>
</reference>
<accession>A0A2T4Z1W7</accession>
<organism evidence="3 4">
    <name type="scientific">Desmospora activa DSM 45169</name>
    <dbReference type="NCBI Taxonomy" id="1121389"/>
    <lineage>
        <taxon>Bacteria</taxon>
        <taxon>Bacillati</taxon>
        <taxon>Bacillota</taxon>
        <taxon>Bacilli</taxon>
        <taxon>Bacillales</taxon>
        <taxon>Thermoactinomycetaceae</taxon>
        <taxon>Desmospora</taxon>
    </lineage>
</organism>
<keyword evidence="4" id="KW-1185">Reference proteome</keyword>
<gene>
    <name evidence="3" type="ORF">C8J48_3421</name>
</gene>
<dbReference type="Proteomes" id="UP000241639">
    <property type="component" value="Unassembled WGS sequence"/>
</dbReference>
<dbReference type="PANTHER" id="PTHR21666">
    <property type="entry name" value="PEPTIDASE-RELATED"/>
    <property type="match status" value="1"/>
</dbReference>
<dbReference type="RefSeq" id="WP_170105652.1">
    <property type="nucleotide sequence ID" value="NZ_PZZP01000003.1"/>
</dbReference>
<sequence>MIPRLFRLGKKGASTVEFVIILPLFILMTMVLWQAVVLGKGIMDTQAALRDAVRVAATTGDAEKGKEQGEESFGDWGNYQMKNFTVEIDNNEAVAKAETEIPILFMKSTPYTYTSEAQAPVVKPVNVYAGLEMPPMGDGEFGMPVANPIITSDYGMRWHPVNGGYKLHSGLDFGGPYDTPIYAIGDGVVTYAGWMNGYGYTVDINHGGGIVSRYAHQESQYIRVTQGEQVTRGQRIGGIGNTGWSTGPHLHFEIRVNNVPQDPKPYIF</sequence>
<comment type="caution">
    <text evidence="3">The sequence shown here is derived from an EMBL/GenBank/DDBJ whole genome shotgun (WGS) entry which is preliminary data.</text>
</comment>
<feature type="transmembrane region" description="Helical" evidence="1">
    <location>
        <begin position="12"/>
        <end position="33"/>
    </location>
</feature>
<dbReference type="InterPro" id="IPR050570">
    <property type="entry name" value="Cell_wall_metabolism_enzyme"/>
</dbReference>
<dbReference type="GO" id="GO:0004222">
    <property type="term" value="F:metalloendopeptidase activity"/>
    <property type="evidence" value="ECO:0007669"/>
    <property type="project" value="TreeGrafter"/>
</dbReference>
<dbReference type="PANTHER" id="PTHR21666:SF270">
    <property type="entry name" value="MUREIN HYDROLASE ACTIVATOR ENVC"/>
    <property type="match status" value="1"/>
</dbReference>
<protein>
    <submittedName>
        <fullName evidence="3">TadE-like protein</fullName>
    </submittedName>
</protein>
<dbReference type="AlphaFoldDB" id="A0A2T4Z1W7"/>
<evidence type="ECO:0000313" key="4">
    <source>
        <dbReference type="Proteomes" id="UP000241639"/>
    </source>
</evidence>
<dbReference type="CDD" id="cd12797">
    <property type="entry name" value="M23_peptidase"/>
    <property type="match status" value="1"/>
</dbReference>
<feature type="domain" description="M23ase beta-sheet core" evidence="2">
    <location>
        <begin position="167"/>
        <end position="263"/>
    </location>
</feature>
<keyword evidence="1" id="KW-0472">Membrane</keyword>
<dbReference type="Pfam" id="PF01551">
    <property type="entry name" value="Peptidase_M23"/>
    <property type="match status" value="1"/>
</dbReference>
<evidence type="ECO:0000256" key="1">
    <source>
        <dbReference type="SAM" id="Phobius"/>
    </source>
</evidence>
<proteinExistence type="predicted"/>
<dbReference type="SUPFAM" id="SSF51261">
    <property type="entry name" value="Duplicated hybrid motif"/>
    <property type="match status" value="1"/>
</dbReference>
<dbReference type="InterPro" id="IPR016047">
    <property type="entry name" value="M23ase_b-sheet_dom"/>
</dbReference>
<evidence type="ECO:0000259" key="2">
    <source>
        <dbReference type="Pfam" id="PF01551"/>
    </source>
</evidence>
<evidence type="ECO:0000313" key="3">
    <source>
        <dbReference type="EMBL" id="PTM54769.1"/>
    </source>
</evidence>
<dbReference type="InterPro" id="IPR011055">
    <property type="entry name" value="Dup_hybrid_motif"/>
</dbReference>